<evidence type="ECO:0000259" key="2">
    <source>
        <dbReference type="Pfam" id="PF13529"/>
    </source>
</evidence>
<dbReference type="EMBL" id="QYRP01000002">
    <property type="protein sequence ID" value="RJS46301.1"/>
    <property type="molecule type" value="Genomic_DNA"/>
</dbReference>
<feature type="region of interest" description="Disordered" evidence="1">
    <location>
        <begin position="59"/>
        <end position="80"/>
    </location>
</feature>
<evidence type="ECO:0000256" key="1">
    <source>
        <dbReference type="SAM" id="MobiDB-lite"/>
    </source>
</evidence>
<dbReference type="CDD" id="cd02549">
    <property type="entry name" value="Peptidase_C39A"/>
    <property type="match status" value="1"/>
</dbReference>
<feature type="domain" description="Peptidase C39-like" evidence="2">
    <location>
        <begin position="261"/>
        <end position="413"/>
    </location>
</feature>
<accession>A0A3A5H8G3</accession>
<dbReference type="InterPro" id="IPR039564">
    <property type="entry name" value="Peptidase_C39-like"/>
</dbReference>
<dbReference type="Gene3D" id="3.90.70.10">
    <property type="entry name" value="Cysteine proteinases"/>
    <property type="match status" value="1"/>
</dbReference>
<gene>
    <name evidence="3" type="ORF">D4739_08795</name>
</gene>
<dbReference type="AlphaFoldDB" id="A0A3A5H8G3"/>
<name>A0A3A5H8G3_9ACTN</name>
<protein>
    <submittedName>
        <fullName evidence="3">Peptidase C39 family protein</fullName>
    </submittedName>
</protein>
<evidence type="ECO:0000313" key="4">
    <source>
        <dbReference type="Proteomes" id="UP000276542"/>
    </source>
</evidence>
<sequence>MAPRGGTPGNSASARYRRQVSIRSLLLDPRLDRARLRVAIAATALLLPLGAVQLLDRETSGVDDPHSTQRGALAAATPARNTFRETDSQAAWLAGTRRGATAVDGSLRIAKPAGTVSIGGRRWEWGAWASPWVSPGHGFTEVIPSWRATTPAGTWIAVQVRARTSTGKLTQWQKLGRWTSAVSSTYKRSFGTQDDGLSVVSTDTLRAKSGVVFTAYSVKVQVFRAAGTTATPAIDSVHAVASQLATAVPPVSAPMLPAKTLAVPAYSQMTHRGQYPQYGGGGQAWCSPTSLSMMLAYFGRRPTASEYSWVNSSYADPWVDEVARRVFDAQYQGTGNWPFNTAYAATRVPRAMVTRLTSLRDVERFIAAGLPVQVSITFSSGQLTGAPISGTAGHLVVVVGFTSTGKVIVNDPAASSNAGVRRTYDRAQFEAAWLRKSHGLAYVMRDSSRAFPTGYGLT</sequence>
<dbReference type="Proteomes" id="UP000276542">
    <property type="component" value="Unassembled WGS sequence"/>
</dbReference>
<organism evidence="3 4">
    <name type="scientific">Nocardioides cavernaquae</name>
    <dbReference type="NCBI Taxonomy" id="2321396"/>
    <lineage>
        <taxon>Bacteria</taxon>
        <taxon>Bacillati</taxon>
        <taxon>Actinomycetota</taxon>
        <taxon>Actinomycetes</taxon>
        <taxon>Propionibacteriales</taxon>
        <taxon>Nocardioidaceae</taxon>
        <taxon>Nocardioides</taxon>
    </lineage>
</organism>
<keyword evidence="4" id="KW-1185">Reference proteome</keyword>
<proteinExistence type="predicted"/>
<dbReference type="Pfam" id="PF13529">
    <property type="entry name" value="Peptidase_C39_2"/>
    <property type="match status" value="1"/>
</dbReference>
<comment type="caution">
    <text evidence="3">The sequence shown here is derived from an EMBL/GenBank/DDBJ whole genome shotgun (WGS) entry which is preliminary data.</text>
</comment>
<evidence type="ECO:0000313" key="3">
    <source>
        <dbReference type="EMBL" id="RJS46301.1"/>
    </source>
</evidence>
<reference evidence="4" key="1">
    <citation type="submission" date="2018-09" db="EMBL/GenBank/DDBJ databases">
        <authorList>
            <person name="Zhu H."/>
        </authorList>
    </citation>
    <scope>NUCLEOTIDE SEQUENCE [LARGE SCALE GENOMIC DNA]</scope>
    <source>
        <strain evidence="4">K1W22B-1</strain>
    </source>
</reference>
<dbReference type="OrthoDB" id="9789941at2"/>
<dbReference type="InterPro" id="IPR039563">
    <property type="entry name" value="Peptidase_C39_single_dom"/>
</dbReference>